<dbReference type="SUPFAM" id="SSF57756">
    <property type="entry name" value="Retrovirus zinc finger-like domains"/>
    <property type="match status" value="1"/>
</dbReference>
<feature type="compositionally biased region" description="Low complexity" evidence="2">
    <location>
        <begin position="362"/>
        <end position="380"/>
    </location>
</feature>
<proteinExistence type="predicted"/>
<sequence>MDVWGGYIVNPPVNGRPTVHPVNPELYEHLTARDAQTLAHRAVRRVVQFQPLLSTEAKRSVVEHRLDTETLIRQKALQLLQDNERFQVLLNRVNAEEEGNGRPAANREEPGPSNNDNPLPIENCLVLNGIEPTPKACNVKEESVALAAYNLTGEAQRWWTLVRRAEPQMGWERFDDLFNQKYIPPSIRDSKSMEFQNLTQKLGMTVAQYKAEFTTLAHYAPHLIPDENMKARRFEGGLNPDLRKLVKSLKLPTYAEVLDRSLMLEDESAKSDHMSEPKKRKNKDKNTSNGQTKQPNTGGQGQNQNRTENRPNCLNCGKAHTGICLKGSTGCYGCGEPGHIKRNCPKSSNLLVGNGDQRKRNNGNPQNKTGNTGQGQRQGRAYAIFPGDT</sequence>
<dbReference type="Pfam" id="PF00098">
    <property type="entry name" value="zf-CCHC"/>
    <property type="match status" value="1"/>
</dbReference>
<reference evidence="4 5" key="1">
    <citation type="journal article" date="2019" name="Genome Biol. Evol.">
        <title>The Rhododendron genome and chromosomal organization provide insight into shared whole-genome duplications across the heath family (Ericaceae).</title>
        <authorList>
            <person name="Soza V.L."/>
            <person name="Lindsley D."/>
            <person name="Waalkes A."/>
            <person name="Ramage E."/>
            <person name="Patwardhan R.P."/>
            <person name="Burton J.N."/>
            <person name="Adey A."/>
            <person name="Kumar A."/>
            <person name="Qiu R."/>
            <person name="Shendure J."/>
            <person name="Hall B."/>
        </authorList>
    </citation>
    <scope>NUCLEOTIDE SEQUENCE [LARGE SCALE GENOMIC DNA]</scope>
    <source>
        <strain evidence="4">RSF 1966-606</strain>
    </source>
</reference>
<evidence type="ECO:0000256" key="2">
    <source>
        <dbReference type="SAM" id="MobiDB-lite"/>
    </source>
</evidence>
<feature type="compositionally biased region" description="Low complexity" evidence="2">
    <location>
        <begin position="289"/>
        <end position="306"/>
    </location>
</feature>
<dbReference type="InterPro" id="IPR001878">
    <property type="entry name" value="Znf_CCHC"/>
</dbReference>
<dbReference type="InterPro" id="IPR005162">
    <property type="entry name" value="Retrotrans_gag_dom"/>
</dbReference>
<comment type="caution">
    <text evidence="4">The sequence shown here is derived from an EMBL/GenBank/DDBJ whole genome shotgun (WGS) entry which is preliminary data.</text>
</comment>
<dbReference type="Proteomes" id="UP000428333">
    <property type="component" value="Linkage Group LG03"/>
</dbReference>
<feature type="domain" description="CCHC-type" evidence="3">
    <location>
        <begin position="331"/>
        <end position="346"/>
    </location>
</feature>
<dbReference type="PANTHER" id="PTHR34482:SF36">
    <property type="entry name" value="RETROTRANSPOSON GAG DOMAIN-CONTAINING PROTEIN"/>
    <property type="match status" value="1"/>
</dbReference>
<dbReference type="GO" id="GO:0008270">
    <property type="term" value="F:zinc ion binding"/>
    <property type="evidence" value="ECO:0007669"/>
    <property type="project" value="UniProtKB-KW"/>
</dbReference>
<keyword evidence="1" id="KW-0863">Zinc-finger</keyword>
<keyword evidence="5" id="KW-1185">Reference proteome</keyword>
<dbReference type="Pfam" id="PF03732">
    <property type="entry name" value="Retrotrans_gag"/>
    <property type="match status" value="1"/>
</dbReference>
<dbReference type="OrthoDB" id="2272416at2759"/>
<evidence type="ECO:0000256" key="1">
    <source>
        <dbReference type="PROSITE-ProRule" id="PRU00047"/>
    </source>
</evidence>
<organism evidence="4 5">
    <name type="scientific">Rhododendron williamsianum</name>
    <dbReference type="NCBI Taxonomy" id="262921"/>
    <lineage>
        <taxon>Eukaryota</taxon>
        <taxon>Viridiplantae</taxon>
        <taxon>Streptophyta</taxon>
        <taxon>Embryophyta</taxon>
        <taxon>Tracheophyta</taxon>
        <taxon>Spermatophyta</taxon>
        <taxon>Magnoliopsida</taxon>
        <taxon>eudicotyledons</taxon>
        <taxon>Gunneridae</taxon>
        <taxon>Pentapetalae</taxon>
        <taxon>asterids</taxon>
        <taxon>Ericales</taxon>
        <taxon>Ericaceae</taxon>
        <taxon>Ericoideae</taxon>
        <taxon>Rhodoreae</taxon>
        <taxon>Rhododendron</taxon>
    </lineage>
</organism>
<dbReference type="PROSITE" id="PS50158">
    <property type="entry name" value="ZF_CCHC"/>
    <property type="match status" value="1"/>
</dbReference>
<feature type="non-terminal residue" evidence="4">
    <location>
        <position position="1"/>
    </location>
</feature>
<evidence type="ECO:0000313" key="4">
    <source>
        <dbReference type="EMBL" id="KAE9462841.1"/>
    </source>
</evidence>
<dbReference type="GO" id="GO:0003676">
    <property type="term" value="F:nucleic acid binding"/>
    <property type="evidence" value="ECO:0007669"/>
    <property type="project" value="InterPro"/>
</dbReference>
<feature type="region of interest" description="Disordered" evidence="2">
    <location>
        <begin position="97"/>
        <end position="118"/>
    </location>
</feature>
<evidence type="ECO:0000259" key="3">
    <source>
        <dbReference type="PROSITE" id="PS50158"/>
    </source>
</evidence>
<accession>A0A6A4M2N6</accession>
<dbReference type="Gene3D" id="4.10.60.10">
    <property type="entry name" value="Zinc finger, CCHC-type"/>
    <property type="match status" value="1"/>
</dbReference>
<name>A0A6A4M2N6_9ERIC</name>
<feature type="region of interest" description="Disordered" evidence="2">
    <location>
        <begin position="267"/>
        <end position="307"/>
    </location>
</feature>
<protein>
    <recommendedName>
        <fullName evidence="3">CCHC-type domain-containing protein</fullName>
    </recommendedName>
</protein>
<feature type="region of interest" description="Disordered" evidence="2">
    <location>
        <begin position="343"/>
        <end position="380"/>
    </location>
</feature>
<dbReference type="InterPro" id="IPR036875">
    <property type="entry name" value="Znf_CCHC_sf"/>
</dbReference>
<keyword evidence="1" id="KW-0862">Zinc</keyword>
<keyword evidence="1" id="KW-0479">Metal-binding</keyword>
<feature type="compositionally biased region" description="Basic and acidic residues" evidence="2">
    <location>
        <begin position="267"/>
        <end position="277"/>
    </location>
</feature>
<dbReference type="SMART" id="SM00343">
    <property type="entry name" value="ZnF_C2HC"/>
    <property type="match status" value="1"/>
</dbReference>
<dbReference type="AlphaFoldDB" id="A0A6A4M2N6"/>
<dbReference type="PANTHER" id="PTHR34482">
    <property type="entry name" value="DNA DAMAGE-INDUCIBLE PROTEIN 1-LIKE"/>
    <property type="match status" value="1"/>
</dbReference>
<evidence type="ECO:0000313" key="5">
    <source>
        <dbReference type="Proteomes" id="UP000428333"/>
    </source>
</evidence>
<dbReference type="EMBL" id="QEFC01000657">
    <property type="protein sequence ID" value="KAE9462841.1"/>
    <property type="molecule type" value="Genomic_DNA"/>
</dbReference>
<gene>
    <name evidence="4" type="ORF">C3L33_05246</name>
</gene>